<evidence type="ECO:0000256" key="4">
    <source>
        <dbReference type="SAM" id="Phobius"/>
    </source>
</evidence>
<dbReference type="Gene3D" id="1.20.120.1530">
    <property type="match status" value="1"/>
</dbReference>
<evidence type="ECO:0000256" key="3">
    <source>
        <dbReference type="PROSITE-ProRule" id="PRU00284"/>
    </source>
</evidence>
<keyword evidence="3" id="KW-0807">Transducer</keyword>
<dbReference type="SMART" id="SM00283">
    <property type="entry name" value="MA"/>
    <property type="match status" value="1"/>
</dbReference>
<comment type="caution">
    <text evidence="6">The sequence shown here is derived from an EMBL/GenBank/DDBJ whole genome shotgun (WGS) entry which is preliminary data.</text>
</comment>
<keyword evidence="4" id="KW-1133">Transmembrane helix</keyword>
<evidence type="ECO:0000256" key="2">
    <source>
        <dbReference type="ARBA" id="ARBA00029447"/>
    </source>
</evidence>
<dbReference type="PANTHER" id="PTHR43531">
    <property type="entry name" value="PROTEIN ICFG"/>
    <property type="match status" value="1"/>
</dbReference>
<dbReference type="GO" id="GO:0006935">
    <property type="term" value="P:chemotaxis"/>
    <property type="evidence" value="ECO:0007669"/>
    <property type="project" value="UniProtKB-KW"/>
</dbReference>
<dbReference type="GO" id="GO:0007165">
    <property type="term" value="P:signal transduction"/>
    <property type="evidence" value="ECO:0007669"/>
    <property type="project" value="UniProtKB-KW"/>
</dbReference>
<evidence type="ECO:0000313" key="6">
    <source>
        <dbReference type="EMBL" id="RXJ60510.1"/>
    </source>
</evidence>
<dbReference type="RefSeq" id="WP_128994645.1">
    <property type="nucleotide sequence ID" value="NZ_PDKN01000001.1"/>
</dbReference>
<dbReference type="InterPro" id="IPR051310">
    <property type="entry name" value="MCP_chemotaxis"/>
</dbReference>
<evidence type="ECO:0000313" key="7">
    <source>
        <dbReference type="Proteomes" id="UP000290657"/>
    </source>
</evidence>
<dbReference type="GO" id="GO:0004888">
    <property type="term" value="F:transmembrane signaling receptor activity"/>
    <property type="evidence" value="ECO:0007669"/>
    <property type="project" value="TreeGrafter"/>
</dbReference>
<dbReference type="Proteomes" id="UP000290657">
    <property type="component" value="Unassembled WGS sequence"/>
</dbReference>
<evidence type="ECO:0000259" key="5">
    <source>
        <dbReference type="PROSITE" id="PS50111"/>
    </source>
</evidence>
<dbReference type="OrthoDB" id="5348717at2"/>
<feature type="domain" description="Methyl-accepting transducer" evidence="5">
    <location>
        <begin position="212"/>
        <end position="441"/>
    </location>
</feature>
<dbReference type="AlphaFoldDB" id="A0A4Q0XSN0"/>
<evidence type="ECO:0000256" key="1">
    <source>
        <dbReference type="ARBA" id="ARBA00022500"/>
    </source>
</evidence>
<sequence length="467" mass="51560">MNLFAKMKLFFFVIFAFNLMAALSFINQTSYAKIMIIIAVLLSFVLFLAAWFFMAVYKKELLKTNDALLKVANGNLYYRVTNIDKANVNLAKISWNINNLLDQVEAFSRDISSSLQGIAQGNMNRKMFPSGLHGDFVRVSDEINDALNVIAVAQSKDEFIQKMILTLNSYTKGDYRPKIKLDGMQEDIIELALGINTLGEALSELSRVNYENGLMLKEGSSKLSHNVESITMATKTQAQSLEETSSAIEEITQSMKESNKNTMQMADYADELTQSANEGENLANKTTKAMDEINDEVSMINEAITVIDQIAFQTNILSLNAAVEAATAGESGKGFAVVAQEVRNLATRSSQAAKEIKDLVESANIKADEGKGIAAQMIQGYGKLNGNINLTMNLLKSVSHSSKEQERAILQINEAITILDRNTQESASIALQTNTIAKESNDIAIEIVEQANKEFDGKEEIQKKYLS</sequence>
<reference evidence="6 7" key="1">
    <citation type="submission" date="2017-10" db="EMBL/GenBank/DDBJ databases">
        <title>Genomics of the genus Arcobacter.</title>
        <authorList>
            <person name="Perez-Cataluna A."/>
            <person name="Figueras M.J."/>
        </authorList>
    </citation>
    <scope>NUCLEOTIDE SEQUENCE [LARGE SCALE GENOMIC DNA]</scope>
    <source>
        <strain evidence="6 7">CECT 8987</strain>
    </source>
</reference>
<proteinExistence type="inferred from homology"/>
<keyword evidence="7" id="KW-1185">Reference proteome</keyword>
<keyword evidence="1" id="KW-0145">Chemotaxis</keyword>
<name>A0A4Q0XSN0_9BACT</name>
<keyword evidence="4" id="KW-0472">Membrane</keyword>
<organism evidence="6 7">
    <name type="scientific">Candidatus Marinarcus aquaticus</name>
    <dbReference type="NCBI Taxonomy" id="2044504"/>
    <lineage>
        <taxon>Bacteria</taxon>
        <taxon>Pseudomonadati</taxon>
        <taxon>Campylobacterota</taxon>
        <taxon>Epsilonproteobacteria</taxon>
        <taxon>Campylobacterales</taxon>
        <taxon>Arcobacteraceae</taxon>
        <taxon>Candidatus Marinarcus</taxon>
    </lineage>
</organism>
<comment type="similarity">
    <text evidence="2">Belongs to the methyl-accepting chemotaxis (MCP) protein family.</text>
</comment>
<feature type="transmembrane region" description="Helical" evidence="4">
    <location>
        <begin position="34"/>
        <end position="57"/>
    </location>
</feature>
<dbReference type="Gene3D" id="1.10.287.950">
    <property type="entry name" value="Methyl-accepting chemotaxis protein"/>
    <property type="match status" value="1"/>
</dbReference>
<dbReference type="InterPro" id="IPR004089">
    <property type="entry name" value="MCPsignal_dom"/>
</dbReference>
<dbReference type="GO" id="GO:0005886">
    <property type="term" value="C:plasma membrane"/>
    <property type="evidence" value="ECO:0007669"/>
    <property type="project" value="TreeGrafter"/>
</dbReference>
<dbReference type="PANTHER" id="PTHR43531:SF11">
    <property type="entry name" value="METHYL-ACCEPTING CHEMOTAXIS PROTEIN 3"/>
    <property type="match status" value="1"/>
</dbReference>
<dbReference type="EMBL" id="PDKN01000001">
    <property type="protein sequence ID" value="RXJ60510.1"/>
    <property type="molecule type" value="Genomic_DNA"/>
</dbReference>
<dbReference type="SUPFAM" id="SSF58104">
    <property type="entry name" value="Methyl-accepting chemotaxis protein (MCP) signaling domain"/>
    <property type="match status" value="1"/>
</dbReference>
<gene>
    <name evidence="6" type="ORF">CRV04_00400</name>
</gene>
<accession>A0A4Q0XSN0</accession>
<keyword evidence="4" id="KW-0812">Transmembrane</keyword>
<dbReference type="Pfam" id="PF00015">
    <property type="entry name" value="MCPsignal"/>
    <property type="match status" value="1"/>
</dbReference>
<dbReference type="PROSITE" id="PS50111">
    <property type="entry name" value="CHEMOTAXIS_TRANSDUC_2"/>
    <property type="match status" value="1"/>
</dbReference>
<protein>
    <recommendedName>
        <fullName evidence="5">Methyl-accepting transducer domain-containing protein</fullName>
    </recommendedName>
</protein>